<feature type="region of interest" description="Disordered" evidence="1">
    <location>
        <begin position="224"/>
        <end position="262"/>
    </location>
</feature>
<name>A0A8H4VKL8_9AGAR</name>
<comment type="caution">
    <text evidence="2">The sequence shown here is derived from an EMBL/GenBank/DDBJ whole genome shotgun (WGS) entry which is preliminary data.</text>
</comment>
<dbReference type="Proteomes" id="UP000521872">
    <property type="component" value="Unassembled WGS sequence"/>
</dbReference>
<sequence>MNSKVQEAARRRSIMQELVALGMNSTNLEKVMEMYDRTKMLPPALHCVFAVIDGHITREEAKIKISRSLLARSPVSQPIGSQLAAPTHHSRPSQVSENTHSSSHYRADNAQYASYPASSSQFSVPGTSTPYHPPTSFTASQQNQFYTNPGQHHEGSSVGQYSPPGTNFQSQPEQKPHTSNQREGSITPTPRHQMKYNAYSASTLPNVQRDAQHLQVSSSDFNPALQQTSTWHPSNRQGISGDQSAFDRQSQPNYHRNGFDSSMFTEDGYNLQYWT</sequence>
<evidence type="ECO:0000256" key="1">
    <source>
        <dbReference type="SAM" id="MobiDB-lite"/>
    </source>
</evidence>
<proteinExistence type="predicted"/>
<organism evidence="2 3">
    <name type="scientific">Agrocybe pediades</name>
    <dbReference type="NCBI Taxonomy" id="84607"/>
    <lineage>
        <taxon>Eukaryota</taxon>
        <taxon>Fungi</taxon>
        <taxon>Dikarya</taxon>
        <taxon>Basidiomycota</taxon>
        <taxon>Agaricomycotina</taxon>
        <taxon>Agaricomycetes</taxon>
        <taxon>Agaricomycetidae</taxon>
        <taxon>Agaricales</taxon>
        <taxon>Agaricineae</taxon>
        <taxon>Strophariaceae</taxon>
        <taxon>Agrocybe</taxon>
    </lineage>
</organism>
<protein>
    <submittedName>
        <fullName evidence="2">Uncharacterized protein</fullName>
    </submittedName>
</protein>
<dbReference type="AlphaFoldDB" id="A0A8H4VKL8"/>
<feature type="compositionally biased region" description="Polar residues" evidence="1">
    <location>
        <begin position="92"/>
        <end position="104"/>
    </location>
</feature>
<gene>
    <name evidence="2" type="ORF">D9613_011041</name>
</gene>
<evidence type="ECO:0000313" key="2">
    <source>
        <dbReference type="EMBL" id="KAF4613092.1"/>
    </source>
</evidence>
<evidence type="ECO:0000313" key="3">
    <source>
        <dbReference type="Proteomes" id="UP000521872"/>
    </source>
</evidence>
<feature type="region of interest" description="Disordered" evidence="1">
    <location>
        <begin position="77"/>
        <end position="191"/>
    </location>
</feature>
<accession>A0A8H4VKL8</accession>
<reference evidence="2 3" key="1">
    <citation type="submission" date="2019-12" db="EMBL/GenBank/DDBJ databases">
        <authorList>
            <person name="Floudas D."/>
            <person name="Bentzer J."/>
            <person name="Ahren D."/>
            <person name="Johansson T."/>
            <person name="Persson P."/>
            <person name="Tunlid A."/>
        </authorList>
    </citation>
    <scope>NUCLEOTIDE SEQUENCE [LARGE SCALE GENOMIC DNA]</scope>
    <source>
        <strain evidence="2 3">CBS 102.39</strain>
    </source>
</reference>
<dbReference type="EMBL" id="JAACJL010000046">
    <property type="protein sequence ID" value="KAF4613092.1"/>
    <property type="molecule type" value="Genomic_DNA"/>
</dbReference>
<feature type="compositionally biased region" description="Polar residues" evidence="1">
    <location>
        <begin position="124"/>
        <end position="150"/>
    </location>
</feature>
<keyword evidence="3" id="KW-1185">Reference proteome</keyword>
<feature type="compositionally biased region" description="Low complexity" evidence="1">
    <location>
        <begin position="110"/>
        <end position="123"/>
    </location>
</feature>
<feature type="compositionally biased region" description="Polar residues" evidence="1">
    <location>
        <begin position="157"/>
        <end position="190"/>
    </location>
</feature>